<dbReference type="EMBL" id="FNVT01000019">
    <property type="protein sequence ID" value="SEH01085.1"/>
    <property type="molecule type" value="Genomic_DNA"/>
</dbReference>
<dbReference type="Pfam" id="PF17678">
    <property type="entry name" value="Glyco_hydro_92N"/>
    <property type="match status" value="1"/>
</dbReference>
<protein>
    <recommendedName>
        <fullName evidence="2">Glycosyl hydrolase family 92 N-terminal domain-containing protein</fullName>
    </recommendedName>
</protein>
<dbReference type="GO" id="GO:0005829">
    <property type="term" value="C:cytosol"/>
    <property type="evidence" value="ECO:0007669"/>
    <property type="project" value="TreeGrafter"/>
</dbReference>
<dbReference type="InterPro" id="IPR050883">
    <property type="entry name" value="PNGase"/>
</dbReference>
<dbReference type="GO" id="GO:0006516">
    <property type="term" value="P:glycoprotein catabolic process"/>
    <property type="evidence" value="ECO:0007669"/>
    <property type="project" value="TreeGrafter"/>
</dbReference>
<feature type="region of interest" description="Disordered" evidence="1">
    <location>
        <begin position="108"/>
        <end position="141"/>
    </location>
</feature>
<dbReference type="Gene3D" id="2.70.98.10">
    <property type="match status" value="1"/>
</dbReference>
<keyword evidence="4" id="KW-1185">Reference proteome</keyword>
<sequence length="141" mass="14735">MNFPGAALPFGMMQWSPDTIRQSGGGYKYEDDRLRGLSLTHISGPGCGGAQDFPVVPISGAIGRSPATHFEDYVQTFSQENESASPGSYGLTLDTGVKAETTATVRAGVGRFTGPAGKPLTLSPDPSTAWTTPERRSAGTP</sequence>
<dbReference type="GO" id="GO:0000224">
    <property type="term" value="F:peptide-N4-(N-acetyl-beta-glucosaminyl)asparagine amidase activity"/>
    <property type="evidence" value="ECO:0007669"/>
    <property type="project" value="TreeGrafter"/>
</dbReference>
<dbReference type="RefSeq" id="WP_200824667.1">
    <property type="nucleotide sequence ID" value="NZ_FNVT01000019.1"/>
</dbReference>
<feature type="domain" description="Glycosyl hydrolase family 92 N-terminal" evidence="2">
    <location>
        <begin position="2"/>
        <end position="129"/>
    </location>
</feature>
<evidence type="ECO:0000259" key="2">
    <source>
        <dbReference type="Pfam" id="PF17678"/>
    </source>
</evidence>
<dbReference type="InterPro" id="IPR041371">
    <property type="entry name" value="GH92_N"/>
</dbReference>
<accession>A0A1H6EVY8</accession>
<reference evidence="3 4" key="1">
    <citation type="submission" date="2016-10" db="EMBL/GenBank/DDBJ databases">
        <authorList>
            <person name="de Groot N.N."/>
        </authorList>
    </citation>
    <scope>NUCLEOTIDE SEQUENCE [LARGE SCALE GENOMIC DNA]</scope>
    <source>
        <strain evidence="3 4">CGMCC 4.7037</strain>
    </source>
</reference>
<dbReference type="PANTHER" id="PTHR12143:SF39">
    <property type="entry name" value="SECRETED PROTEIN"/>
    <property type="match status" value="1"/>
</dbReference>
<evidence type="ECO:0000313" key="3">
    <source>
        <dbReference type="EMBL" id="SEH01085.1"/>
    </source>
</evidence>
<dbReference type="PANTHER" id="PTHR12143">
    <property type="entry name" value="PEPTIDE N-GLYCANASE PNGASE -RELATED"/>
    <property type="match status" value="1"/>
</dbReference>
<dbReference type="GO" id="GO:0030246">
    <property type="term" value="F:carbohydrate binding"/>
    <property type="evidence" value="ECO:0007669"/>
    <property type="project" value="InterPro"/>
</dbReference>
<gene>
    <name evidence="3" type="ORF">SAMN05444920_11915</name>
</gene>
<dbReference type="InterPro" id="IPR014718">
    <property type="entry name" value="GH-type_carb-bd"/>
</dbReference>
<proteinExistence type="predicted"/>
<evidence type="ECO:0000313" key="4">
    <source>
        <dbReference type="Proteomes" id="UP000236732"/>
    </source>
</evidence>
<dbReference type="Proteomes" id="UP000236732">
    <property type="component" value="Unassembled WGS sequence"/>
</dbReference>
<dbReference type="AlphaFoldDB" id="A0A1H6EVY8"/>
<organism evidence="3 4">
    <name type="scientific">Nonomuraea solani</name>
    <dbReference type="NCBI Taxonomy" id="1144553"/>
    <lineage>
        <taxon>Bacteria</taxon>
        <taxon>Bacillati</taxon>
        <taxon>Actinomycetota</taxon>
        <taxon>Actinomycetes</taxon>
        <taxon>Streptosporangiales</taxon>
        <taxon>Streptosporangiaceae</taxon>
        <taxon>Nonomuraea</taxon>
    </lineage>
</organism>
<name>A0A1H6EVY8_9ACTN</name>
<evidence type="ECO:0000256" key="1">
    <source>
        <dbReference type="SAM" id="MobiDB-lite"/>
    </source>
</evidence>